<accession>A0A7G2K0I0</accession>
<dbReference type="SUPFAM" id="SSF161070">
    <property type="entry name" value="SNF-like"/>
    <property type="match status" value="1"/>
</dbReference>
<evidence type="ECO:0000256" key="6">
    <source>
        <dbReference type="SAM" id="Phobius"/>
    </source>
</evidence>
<gene>
    <name evidence="7" type="ORF">HAINFHK1212_0400</name>
</gene>
<protein>
    <submittedName>
        <fullName evidence="7">Sodium-and chloride-dependent transporter</fullName>
    </submittedName>
</protein>
<keyword evidence="5 6" id="KW-0472">Membrane</keyword>
<keyword evidence="4 6" id="KW-1133">Transmembrane helix</keyword>
<keyword evidence="2" id="KW-0813">Transport</keyword>
<dbReference type="GO" id="GO:0016020">
    <property type="term" value="C:membrane"/>
    <property type="evidence" value="ECO:0007669"/>
    <property type="project" value="UniProtKB-SubCell"/>
</dbReference>
<comment type="caution">
    <text evidence="7">The sequence shown here is derived from an EMBL/GenBank/DDBJ whole genome shotgun (WGS) entry which is preliminary data.</text>
</comment>
<evidence type="ECO:0000256" key="5">
    <source>
        <dbReference type="ARBA" id="ARBA00023136"/>
    </source>
</evidence>
<evidence type="ECO:0000256" key="4">
    <source>
        <dbReference type="ARBA" id="ARBA00022989"/>
    </source>
</evidence>
<evidence type="ECO:0000256" key="3">
    <source>
        <dbReference type="ARBA" id="ARBA00022692"/>
    </source>
</evidence>
<dbReference type="EMBL" id="ABFC01000363">
    <property type="protein sequence ID" value="EFA29051.1"/>
    <property type="molecule type" value="Genomic_DNA"/>
</dbReference>
<dbReference type="PROSITE" id="PS50267">
    <property type="entry name" value="NA_NEUROTRAN_SYMP_3"/>
    <property type="match status" value="1"/>
</dbReference>
<keyword evidence="3 6" id="KW-0812">Transmembrane</keyword>
<dbReference type="InterPro" id="IPR037272">
    <property type="entry name" value="SNS_sf"/>
</dbReference>
<evidence type="ECO:0000256" key="1">
    <source>
        <dbReference type="ARBA" id="ARBA00004141"/>
    </source>
</evidence>
<name>A0A7G2K0I0_HAEIF</name>
<evidence type="ECO:0000256" key="2">
    <source>
        <dbReference type="ARBA" id="ARBA00022448"/>
    </source>
</evidence>
<proteinExistence type="predicted"/>
<reference evidence="7" key="1">
    <citation type="journal article" date="2010" name="Genomics">
        <title>Tracing phylogenomic events leading to diversity of Haemophilus influenzae and the emergence of Brazilian Purpuric Fever (BPF)-associated clones.</title>
        <authorList>
            <person name="Papazisi L."/>
            <person name="Ratnayake S."/>
            <person name="Remortel B.G."/>
            <person name="Bock G.R."/>
            <person name="Liang W."/>
            <person name="Saeed A.I."/>
            <person name="Liu J."/>
            <person name="Fleischmann R.D."/>
            <person name="Kilian M."/>
            <person name="Peterson S.N."/>
        </authorList>
    </citation>
    <scope>NUCLEOTIDE SEQUENCE [LARGE SCALE GENOMIC DNA]</scope>
    <source>
        <strain evidence="7">HK1212</strain>
    </source>
</reference>
<comment type="subcellular location">
    <subcellularLocation>
        <location evidence="1">Membrane</location>
        <topology evidence="1">Multi-pass membrane protein</topology>
    </subcellularLocation>
</comment>
<feature type="transmembrane region" description="Helical" evidence="6">
    <location>
        <begin position="12"/>
        <end position="35"/>
    </location>
</feature>
<dbReference type="Pfam" id="PF00209">
    <property type="entry name" value="SNF"/>
    <property type="match status" value="1"/>
</dbReference>
<dbReference type="InterPro" id="IPR000175">
    <property type="entry name" value="Na/ntran_symport"/>
</dbReference>
<dbReference type="PANTHER" id="PTHR42948:SF1">
    <property type="entry name" value="TRANSPORTER"/>
    <property type="match status" value="1"/>
</dbReference>
<dbReference type="PANTHER" id="PTHR42948">
    <property type="entry name" value="TRANSPORTER"/>
    <property type="match status" value="1"/>
</dbReference>
<feature type="transmembrane region" description="Helical" evidence="6">
    <location>
        <begin position="92"/>
        <end position="117"/>
    </location>
</feature>
<sequence>MGVQKGIAKVSSVLMPVLVVMFMVIVIYSLFLPGAAKGLDALFTPDWSKLSNPSVWIAAYGQIFFSLSIGFGIMVTYASYLKKESDLTGSGLVVGFANSSFEVLAGIGVFAALGFIATAQGQEVSEVAKGGISLKANPQRTQYCESDSFGLLFLLFFNAR</sequence>
<evidence type="ECO:0000313" key="7">
    <source>
        <dbReference type="EMBL" id="EFA29051.1"/>
    </source>
</evidence>
<feature type="transmembrane region" description="Helical" evidence="6">
    <location>
        <begin position="55"/>
        <end position="80"/>
    </location>
</feature>
<dbReference type="AlphaFoldDB" id="A0A7G2K0I0"/>
<organism evidence="7">
    <name type="scientific">Haemophilus influenzae HK1212</name>
    <dbReference type="NCBI Taxonomy" id="456482"/>
    <lineage>
        <taxon>Bacteria</taxon>
        <taxon>Pseudomonadati</taxon>
        <taxon>Pseudomonadota</taxon>
        <taxon>Gammaproteobacteria</taxon>
        <taxon>Pasteurellales</taxon>
        <taxon>Pasteurellaceae</taxon>
        <taxon>Haemophilus</taxon>
    </lineage>
</organism>